<dbReference type="InterPro" id="IPR014777">
    <property type="entry name" value="4pyrrole_Mease_sub1"/>
</dbReference>
<dbReference type="eggNOG" id="COG1010">
    <property type="taxonomic scope" value="Bacteria"/>
</dbReference>
<evidence type="ECO:0000259" key="6">
    <source>
        <dbReference type="Pfam" id="PF00590"/>
    </source>
</evidence>
<protein>
    <submittedName>
        <fullName evidence="7">Precorrin-3B C17-methyltransferase</fullName>
        <ecNumber evidence="7">2.1.1.131</ecNumber>
    </submittedName>
</protein>
<evidence type="ECO:0000313" key="7">
    <source>
        <dbReference type="EMBL" id="EMS73066.1"/>
    </source>
</evidence>
<evidence type="ECO:0000256" key="1">
    <source>
        <dbReference type="ARBA" id="ARBA00004953"/>
    </source>
</evidence>
<dbReference type="CDD" id="cd11646">
    <property type="entry name" value="Precorrin_3B_C17_MT"/>
    <property type="match status" value="1"/>
</dbReference>
<dbReference type="SUPFAM" id="SSF53790">
    <property type="entry name" value="Tetrapyrrole methylase"/>
    <property type="match status" value="1"/>
</dbReference>
<dbReference type="InterPro" id="IPR006363">
    <property type="entry name" value="Cbl_synth_CobJ/CibH_dom"/>
</dbReference>
<keyword evidence="2" id="KW-0169">Cobalamin biosynthesis</keyword>
<keyword evidence="5" id="KW-0949">S-adenosyl-L-methionine</keyword>
<keyword evidence="3 7" id="KW-0489">Methyltransferase</keyword>
<dbReference type="AlphaFoldDB" id="S0FRT8"/>
<dbReference type="Pfam" id="PF00590">
    <property type="entry name" value="TP_methylase"/>
    <property type="match status" value="1"/>
</dbReference>
<dbReference type="NCBIfam" id="TIGR01466">
    <property type="entry name" value="cobJ_cbiH"/>
    <property type="match status" value="1"/>
</dbReference>
<dbReference type="Proteomes" id="UP000014155">
    <property type="component" value="Unassembled WGS sequence"/>
</dbReference>
<dbReference type="PANTHER" id="PTHR47036">
    <property type="entry name" value="COBALT-FACTOR III C(17)-METHYLTRANSFERASE-RELATED"/>
    <property type="match status" value="1"/>
</dbReference>
<evidence type="ECO:0000256" key="5">
    <source>
        <dbReference type="ARBA" id="ARBA00022691"/>
    </source>
</evidence>
<accession>S0FRT8</accession>
<dbReference type="GO" id="GO:0030789">
    <property type="term" value="F:precorrin-3B C17-methyltransferase activity"/>
    <property type="evidence" value="ECO:0007669"/>
    <property type="project" value="UniProtKB-EC"/>
</dbReference>
<comment type="caution">
    <text evidence="7">The sequence shown here is derived from an EMBL/GenBank/DDBJ whole genome shotgun (WGS) entry which is preliminary data.</text>
</comment>
<keyword evidence="4 7" id="KW-0808">Transferase</keyword>
<dbReference type="GO" id="GO:0032259">
    <property type="term" value="P:methylation"/>
    <property type="evidence" value="ECO:0007669"/>
    <property type="project" value="UniProtKB-KW"/>
</dbReference>
<dbReference type="Gene3D" id="3.30.950.10">
    <property type="entry name" value="Methyltransferase, Cobalt-precorrin-4 Transmethylase, Domain 2"/>
    <property type="match status" value="1"/>
</dbReference>
<feature type="domain" description="Tetrapyrrole methylase" evidence="6">
    <location>
        <begin position="2"/>
        <end position="211"/>
    </location>
</feature>
<dbReference type="InterPro" id="IPR051810">
    <property type="entry name" value="Precorrin_MeTrfase"/>
</dbReference>
<evidence type="ECO:0000256" key="4">
    <source>
        <dbReference type="ARBA" id="ARBA00022679"/>
    </source>
</evidence>
<dbReference type="PANTHER" id="PTHR47036:SF1">
    <property type="entry name" value="COBALT-FACTOR III C(17)-METHYLTRANSFERASE-RELATED"/>
    <property type="match status" value="1"/>
</dbReference>
<gene>
    <name evidence="7" type="ORF">CTER_0927</name>
</gene>
<dbReference type="STRING" id="1195236.CTER_0927"/>
<dbReference type="UniPathway" id="UPA00148"/>
<evidence type="ECO:0000313" key="8">
    <source>
        <dbReference type="Proteomes" id="UP000014155"/>
    </source>
</evidence>
<reference evidence="7 8" key="1">
    <citation type="journal article" date="2013" name="Genome Announc.">
        <title>Draft Genome Sequence of the Cellulolytic, Mesophilic, Anaerobic Bacterium Clostridium termitidis Strain CT1112 (DSM 5398).</title>
        <authorList>
            <person name="Lal S."/>
            <person name="Ramachandran U."/>
            <person name="Zhang X."/>
            <person name="Munir R."/>
            <person name="Sparling R."/>
            <person name="Levin D.B."/>
        </authorList>
    </citation>
    <scope>NUCLEOTIDE SEQUENCE [LARGE SCALE GENOMIC DNA]</scope>
    <source>
        <strain evidence="7 8">CT1112</strain>
    </source>
</reference>
<keyword evidence="8" id="KW-1185">Reference proteome</keyword>
<dbReference type="InterPro" id="IPR035996">
    <property type="entry name" value="4pyrrol_Methylase_sf"/>
</dbReference>
<dbReference type="InterPro" id="IPR000878">
    <property type="entry name" value="4pyrrol_Mease"/>
</dbReference>
<evidence type="ECO:0000256" key="2">
    <source>
        <dbReference type="ARBA" id="ARBA00022573"/>
    </source>
</evidence>
<dbReference type="EMBL" id="AORV01000022">
    <property type="protein sequence ID" value="EMS73066.1"/>
    <property type="molecule type" value="Genomic_DNA"/>
</dbReference>
<dbReference type="PATRIC" id="fig|1195236.3.peg.1217"/>
<dbReference type="GO" id="GO:0009236">
    <property type="term" value="P:cobalamin biosynthetic process"/>
    <property type="evidence" value="ECO:0007669"/>
    <property type="project" value="UniProtKB-UniPathway"/>
</dbReference>
<name>S0FRT8_RUMCE</name>
<dbReference type="InterPro" id="IPR014776">
    <property type="entry name" value="4pyrrole_Mease_sub2"/>
</dbReference>
<dbReference type="Gene3D" id="3.40.1010.10">
    <property type="entry name" value="Cobalt-precorrin-4 Transmethylase, Domain 1"/>
    <property type="match status" value="1"/>
</dbReference>
<sequence>MKIYVIGTGPGEASQLTGKALKALNDSDLIVGYQVYIDLIKHLVPDKETFSTPMKGEVERCKYAVETASTGKKVAVISSGDAGIYGMAGLIYEVLEAYGNLEIQVEIIPGITAAASAAAVLGAPLTNDFAVISLSDLLTRWEDIEIRLRLAARAGFAICIYNPSSRRRGDYLRKACEIIMSEISSSTPCGYVKNIGREGQESKILTLEELAAEQVDMFTTVIIGNSNTRVINNRLVTSRGYRV</sequence>
<dbReference type="EC" id="2.1.1.131" evidence="7"/>
<proteinExistence type="predicted"/>
<comment type="pathway">
    <text evidence="1">Cofactor biosynthesis; adenosylcobalamin biosynthesis.</text>
</comment>
<evidence type="ECO:0000256" key="3">
    <source>
        <dbReference type="ARBA" id="ARBA00022603"/>
    </source>
</evidence>
<dbReference type="RefSeq" id="WP_004624396.1">
    <property type="nucleotide sequence ID" value="NZ_AORV01000022.1"/>
</dbReference>
<organism evidence="7 8">
    <name type="scientific">Ruminiclostridium cellobioparum subsp. termitidis CT1112</name>
    <dbReference type="NCBI Taxonomy" id="1195236"/>
    <lineage>
        <taxon>Bacteria</taxon>
        <taxon>Bacillati</taxon>
        <taxon>Bacillota</taxon>
        <taxon>Clostridia</taxon>
        <taxon>Eubacteriales</taxon>
        <taxon>Oscillospiraceae</taxon>
        <taxon>Ruminiclostridium</taxon>
    </lineage>
</organism>